<dbReference type="InterPro" id="IPR003959">
    <property type="entry name" value="ATPase_AAA_core"/>
</dbReference>
<keyword evidence="1" id="KW-0547">Nucleotide-binding</keyword>
<organism evidence="5 6">
    <name type="scientific">Slackia heliotrinireducens (strain ATCC 29202 / DSM 20476 / NCTC 11029 / RHS 1)</name>
    <name type="common">Peptococcus heliotrinreducens</name>
    <dbReference type="NCBI Taxonomy" id="471855"/>
    <lineage>
        <taxon>Bacteria</taxon>
        <taxon>Bacillati</taxon>
        <taxon>Actinomycetota</taxon>
        <taxon>Coriobacteriia</taxon>
        <taxon>Eggerthellales</taxon>
        <taxon>Eggerthellaceae</taxon>
        <taxon>Slackia</taxon>
    </lineage>
</organism>
<dbReference type="GO" id="GO:0005737">
    <property type="term" value="C:cytoplasm"/>
    <property type="evidence" value="ECO:0007669"/>
    <property type="project" value="TreeGrafter"/>
</dbReference>
<proteinExistence type="predicted"/>
<keyword evidence="2" id="KW-0067">ATP-binding</keyword>
<dbReference type="InterPro" id="IPR027417">
    <property type="entry name" value="P-loop_NTPase"/>
</dbReference>
<dbReference type="SMART" id="SM00382">
    <property type="entry name" value="AAA"/>
    <property type="match status" value="1"/>
</dbReference>
<dbReference type="STRING" id="471855.Shel_03530"/>
<dbReference type="PANTHER" id="PTHR11638">
    <property type="entry name" value="ATP-DEPENDENT CLP PROTEASE"/>
    <property type="match status" value="1"/>
</dbReference>
<evidence type="ECO:0000256" key="2">
    <source>
        <dbReference type="ARBA" id="ARBA00022840"/>
    </source>
</evidence>
<dbReference type="GO" id="GO:0005524">
    <property type="term" value="F:ATP binding"/>
    <property type="evidence" value="ECO:0007669"/>
    <property type="project" value="UniProtKB-KW"/>
</dbReference>
<dbReference type="eggNOG" id="COG0542">
    <property type="taxonomic scope" value="Bacteria"/>
</dbReference>
<dbReference type="Proteomes" id="UP000002026">
    <property type="component" value="Chromosome"/>
</dbReference>
<sequence>MNGSCQRRSDEQILNESPTMIDSPTSISLNAGFEEEASWLDADNKNTPLWIRTLYASLPISAVTVLYGAVHDIHPIQISEELRPDTTVNAIWQILQASGFKCLLTFDTLNGLSIARMTEDLKDDQVTKKLEETVPSNVLRNLVRPPKNRLESRFPQNTQGMGWPGLELVARAVATSDSIPMSLLVDYASQTSDIDQASNNILHELMLTCLQIANAHVLLDNKLLRLSGDSGSRSQRHPIIWLVDKLDDLPTWLTHGDGIRRIPISNPSYDMRYRMAQLLLEDRIDEGEKDSVARRFADATEGLSSRGMFESIQLAGESSSLSSEIENAVRMYRQGLSENPWQNNRLREQLMNGEATLRQRVYGQDQAVSRVLDILKRSALGLTGAHQKKASSAPRGVLYFAGPTGVGKTEMAKAITELVFADERALIRFDMSEFQDDHAKIRLIGAPPSYVGFGAGGELTNAVMQRPHSIILFDEMDKAGSQVYDLFLQILSDGRLTDGGGRTVDFTDTLIIFTSNQGVAAAGNLLDLDMSDPEQTSRYERAIMDAVKSHFTETLNRPELLGRLGDNIVIFNPIHGDEAVNLAVRFIETILSNIRIRVGIEVNISKEAFEELVASVTTRSVLRNGGRGITTELETRLTNPLGRILFNYPAGSSLIITAFNEDRLGRPDVLIEEL</sequence>
<evidence type="ECO:0000256" key="3">
    <source>
        <dbReference type="SAM" id="MobiDB-lite"/>
    </source>
</evidence>
<feature type="domain" description="AAA+ ATPase" evidence="4">
    <location>
        <begin position="394"/>
        <end position="550"/>
    </location>
</feature>
<dbReference type="InterPro" id="IPR050130">
    <property type="entry name" value="ClpA_ClpB"/>
</dbReference>
<feature type="region of interest" description="Disordered" evidence="3">
    <location>
        <begin position="1"/>
        <end position="26"/>
    </location>
</feature>
<dbReference type="GO" id="GO:0034605">
    <property type="term" value="P:cellular response to heat"/>
    <property type="evidence" value="ECO:0007669"/>
    <property type="project" value="TreeGrafter"/>
</dbReference>
<accession>C7N2B0</accession>
<dbReference type="KEGG" id="shi:Shel_03530"/>
<dbReference type="Gene3D" id="3.40.50.300">
    <property type="entry name" value="P-loop containing nucleotide triphosphate hydrolases"/>
    <property type="match status" value="1"/>
</dbReference>
<evidence type="ECO:0000256" key="1">
    <source>
        <dbReference type="ARBA" id="ARBA00022741"/>
    </source>
</evidence>
<dbReference type="GO" id="GO:0016887">
    <property type="term" value="F:ATP hydrolysis activity"/>
    <property type="evidence" value="ECO:0007669"/>
    <property type="project" value="InterPro"/>
</dbReference>
<keyword evidence="6" id="KW-1185">Reference proteome</keyword>
<reference evidence="5 6" key="1">
    <citation type="journal article" date="2009" name="Stand. Genomic Sci.">
        <title>Complete genome sequence of Slackia heliotrinireducens type strain (RHS 1).</title>
        <authorList>
            <person name="Pukall R."/>
            <person name="Lapidus A."/>
            <person name="Nolan M."/>
            <person name="Copeland A."/>
            <person name="Glavina Del Rio T."/>
            <person name="Lucas S."/>
            <person name="Chen F."/>
            <person name="Tice H."/>
            <person name="Cheng J.F."/>
            <person name="Chertkov O."/>
            <person name="Bruce D."/>
            <person name="Goodwin L."/>
            <person name="Kuske C."/>
            <person name="Brettin T."/>
            <person name="Detter J.C."/>
            <person name="Han C."/>
            <person name="Pitluck S."/>
            <person name="Pati A."/>
            <person name="Mavrommatis K."/>
            <person name="Ivanova N."/>
            <person name="Ovchinnikova G."/>
            <person name="Chen A."/>
            <person name="Palaniappan K."/>
            <person name="Schneider S."/>
            <person name="Rohde M."/>
            <person name="Chain P."/>
            <person name="D'haeseleer P."/>
            <person name="Goker M."/>
            <person name="Bristow J."/>
            <person name="Eisen J.A."/>
            <person name="Markowitz V."/>
            <person name="Kyrpides N.C."/>
            <person name="Klenk H.P."/>
            <person name="Hugenholtz P."/>
        </authorList>
    </citation>
    <scope>NUCLEOTIDE SEQUENCE [LARGE SCALE GENOMIC DNA]</scope>
    <source>
        <strain evidence="6">ATCC 29202 / DSM 20476 / NCTC 11029 / RHS 1</strain>
    </source>
</reference>
<dbReference type="EMBL" id="CP001684">
    <property type="protein sequence ID" value="ACV21416.1"/>
    <property type="molecule type" value="Genomic_DNA"/>
</dbReference>
<name>C7N2B0_SLAHD</name>
<dbReference type="SUPFAM" id="SSF52540">
    <property type="entry name" value="P-loop containing nucleoside triphosphate hydrolases"/>
    <property type="match status" value="1"/>
</dbReference>
<dbReference type="CDD" id="cd19499">
    <property type="entry name" value="RecA-like_ClpB_Hsp104-like"/>
    <property type="match status" value="1"/>
</dbReference>
<dbReference type="InterPro" id="IPR003593">
    <property type="entry name" value="AAA+_ATPase"/>
</dbReference>
<evidence type="ECO:0000313" key="5">
    <source>
        <dbReference type="EMBL" id="ACV21416.1"/>
    </source>
</evidence>
<dbReference type="PANTHER" id="PTHR11638:SF18">
    <property type="entry name" value="HEAT SHOCK PROTEIN 104"/>
    <property type="match status" value="1"/>
</dbReference>
<dbReference type="PRINTS" id="PR00300">
    <property type="entry name" value="CLPPROTEASEA"/>
</dbReference>
<dbReference type="HOGENOM" id="CLU_005070_9_4_11"/>
<dbReference type="Pfam" id="PF07724">
    <property type="entry name" value="AAA_2"/>
    <property type="match status" value="1"/>
</dbReference>
<evidence type="ECO:0000313" key="6">
    <source>
        <dbReference type="Proteomes" id="UP000002026"/>
    </source>
</evidence>
<dbReference type="AlphaFoldDB" id="C7N2B0"/>
<dbReference type="InterPro" id="IPR001270">
    <property type="entry name" value="ClpA/B"/>
</dbReference>
<protein>
    <submittedName>
        <fullName evidence="5">ATPase family protein associated with various cellular activities (AAA)</fullName>
    </submittedName>
</protein>
<evidence type="ECO:0000259" key="4">
    <source>
        <dbReference type="SMART" id="SM00382"/>
    </source>
</evidence>
<gene>
    <name evidence="5" type="ordered locus">Shel_03530</name>
</gene>